<keyword evidence="1" id="KW-0732">Signal</keyword>
<dbReference type="PANTHER" id="PTHR47561:SF1">
    <property type="entry name" value="POLYSACCHARIDE DEACETYLASE FAMILY PROTEIN (AFU_ORTHOLOGUE AFUA_6G05030)"/>
    <property type="match status" value="1"/>
</dbReference>
<dbReference type="Proteomes" id="UP000500938">
    <property type="component" value="Chromosome"/>
</dbReference>
<feature type="signal peptide" evidence="1">
    <location>
        <begin position="1"/>
        <end position="21"/>
    </location>
</feature>
<dbReference type="InterPro" id="IPR002509">
    <property type="entry name" value="NODB_dom"/>
</dbReference>
<dbReference type="EMBL" id="CP053085">
    <property type="protein sequence ID" value="QJR34715.1"/>
    <property type="molecule type" value="Genomic_DNA"/>
</dbReference>
<dbReference type="RefSeq" id="WP_171224143.1">
    <property type="nucleotide sequence ID" value="NZ_CP053085.1"/>
</dbReference>
<dbReference type="GO" id="GO:0005975">
    <property type="term" value="P:carbohydrate metabolic process"/>
    <property type="evidence" value="ECO:0007669"/>
    <property type="project" value="InterPro"/>
</dbReference>
<feature type="chain" id="PRO_5027030015" evidence="1">
    <location>
        <begin position="22"/>
        <end position="328"/>
    </location>
</feature>
<gene>
    <name evidence="3" type="ORF">HKW67_03895</name>
</gene>
<proteinExistence type="predicted"/>
<dbReference type="GO" id="GO:0016810">
    <property type="term" value="F:hydrolase activity, acting on carbon-nitrogen (but not peptide) bonds"/>
    <property type="evidence" value="ECO:0007669"/>
    <property type="project" value="InterPro"/>
</dbReference>
<reference evidence="3 4" key="1">
    <citation type="submission" date="2020-05" db="EMBL/GenBank/DDBJ databases">
        <title>Complete genome sequence of Gemmatimonas greenlandica TET16.</title>
        <authorList>
            <person name="Zeng Y."/>
        </authorList>
    </citation>
    <scope>NUCLEOTIDE SEQUENCE [LARGE SCALE GENOMIC DNA]</scope>
    <source>
        <strain evidence="3 4">TET16</strain>
    </source>
</reference>
<feature type="domain" description="NodB homology" evidence="2">
    <location>
        <begin position="84"/>
        <end position="304"/>
    </location>
</feature>
<dbReference type="PROSITE" id="PS51677">
    <property type="entry name" value="NODB"/>
    <property type="match status" value="1"/>
</dbReference>
<keyword evidence="4" id="KW-1185">Reference proteome</keyword>
<protein>
    <submittedName>
        <fullName evidence="3">Polysaccharide deacetylase</fullName>
    </submittedName>
</protein>
<dbReference type="InterPro" id="IPR037950">
    <property type="entry name" value="PgdA-like"/>
</dbReference>
<accession>A0A6M4IKX0</accession>
<dbReference type="Pfam" id="PF01522">
    <property type="entry name" value="Polysacc_deac_1"/>
    <property type="match status" value="1"/>
</dbReference>
<sequence length="328" mass="36477">MLRFPLALLLACCPAILQAQAQPVPITTAKPGWKWTMDSVHTVVNEVRAGRSLQPAAWPNGSRVAVLLSFDVDNETIAIRYGEPTVGSLAEMQYGARVGLPRIMRLLDKHEIPASFFIPSVSLAITPSMADLIKKSGRHEFAVHGWIHELNMTLPDSAERALLAKAVAELTALTGQKPTGYRAPSWNFSPNTLAILRDMGFRYESSLMADDAPYELVQRGQPTGLVELPVQWILDDAPLFDPRGERYMNPRDVARVWMDEFDKAYEEGTMFVLTLHPHVSGHRSRIVALELLIAHIQAKGAGKVWWATHAEVAEYVRKASKLGEPRAR</sequence>
<dbReference type="KEGG" id="ggr:HKW67_03895"/>
<dbReference type="AlphaFoldDB" id="A0A6M4IKX0"/>
<dbReference type="InterPro" id="IPR011330">
    <property type="entry name" value="Glyco_hydro/deAcase_b/a-brl"/>
</dbReference>
<dbReference type="CDD" id="cd10938">
    <property type="entry name" value="CE4_HpPgdA_like"/>
    <property type="match status" value="1"/>
</dbReference>
<dbReference type="PANTHER" id="PTHR47561">
    <property type="entry name" value="POLYSACCHARIDE DEACETYLASE FAMILY PROTEIN (AFU_ORTHOLOGUE AFUA_6G05030)"/>
    <property type="match status" value="1"/>
</dbReference>
<dbReference type="SUPFAM" id="SSF88713">
    <property type="entry name" value="Glycoside hydrolase/deacetylase"/>
    <property type="match status" value="1"/>
</dbReference>
<evidence type="ECO:0000313" key="4">
    <source>
        <dbReference type="Proteomes" id="UP000500938"/>
    </source>
</evidence>
<evidence type="ECO:0000256" key="1">
    <source>
        <dbReference type="SAM" id="SignalP"/>
    </source>
</evidence>
<organism evidence="3 4">
    <name type="scientific">Gemmatimonas groenlandica</name>
    <dbReference type="NCBI Taxonomy" id="2732249"/>
    <lineage>
        <taxon>Bacteria</taxon>
        <taxon>Pseudomonadati</taxon>
        <taxon>Gemmatimonadota</taxon>
        <taxon>Gemmatimonadia</taxon>
        <taxon>Gemmatimonadales</taxon>
        <taxon>Gemmatimonadaceae</taxon>
        <taxon>Gemmatimonas</taxon>
    </lineage>
</organism>
<evidence type="ECO:0000259" key="2">
    <source>
        <dbReference type="PROSITE" id="PS51677"/>
    </source>
</evidence>
<dbReference type="Gene3D" id="3.20.20.370">
    <property type="entry name" value="Glycoside hydrolase/deacetylase"/>
    <property type="match status" value="1"/>
</dbReference>
<evidence type="ECO:0000313" key="3">
    <source>
        <dbReference type="EMBL" id="QJR34715.1"/>
    </source>
</evidence>
<name>A0A6M4IKX0_9BACT</name>